<reference evidence="3 4" key="1">
    <citation type="submission" date="2019-12" db="EMBL/GenBank/DDBJ databases">
        <title>Maritimibacter sp. nov. sp. isolated from sea sand.</title>
        <authorList>
            <person name="Kim J."/>
            <person name="Jeong S.E."/>
            <person name="Jung H.S."/>
            <person name="Jeon C.O."/>
        </authorList>
    </citation>
    <scope>NUCLEOTIDE SEQUENCE [LARGE SCALE GENOMIC DNA]</scope>
    <source>
        <strain evidence="3 4">DP07</strain>
    </source>
</reference>
<evidence type="ECO:0000313" key="3">
    <source>
        <dbReference type="EMBL" id="MZR14217.1"/>
    </source>
</evidence>
<evidence type="ECO:0000313" key="4">
    <source>
        <dbReference type="Proteomes" id="UP000467322"/>
    </source>
</evidence>
<evidence type="ECO:0000259" key="2">
    <source>
        <dbReference type="PROSITE" id="PS50234"/>
    </source>
</evidence>
<keyword evidence="4" id="KW-1185">Reference proteome</keyword>
<name>A0A845M8J6_9RHOB</name>
<dbReference type="EMBL" id="WTUX01000017">
    <property type="protein sequence ID" value="MZR14217.1"/>
    <property type="molecule type" value="Genomic_DNA"/>
</dbReference>
<dbReference type="Proteomes" id="UP000467322">
    <property type="component" value="Unassembled WGS sequence"/>
</dbReference>
<dbReference type="InterPro" id="IPR002035">
    <property type="entry name" value="VWF_A"/>
</dbReference>
<feature type="domain" description="VWFA" evidence="2">
    <location>
        <begin position="150"/>
        <end position="350"/>
    </location>
</feature>
<dbReference type="RefSeq" id="WP_161352330.1">
    <property type="nucleotide sequence ID" value="NZ_WTUX01000017.1"/>
</dbReference>
<protein>
    <submittedName>
        <fullName evidence="3">VWA domain-containing protein</fullName>
    </submittedName>
</protein>
<dbReference type="InterPro" id="IPR036465">
    <property type="entry name" value="vWFA_dom_sf"/>
</dbReference>
<feature type="region of interest" description="Disordered" evidence="1">
    <location>
        <begin position="244"/>
        <end position="268"/>
    </location>
</feature>
<dbReference type="Pfam" id="PF00092">
    <property type="entry name" value="VWA"/>
    <property type="match status" value="1"/>
</dbReference>
<sequence>MDNIKQKKKGTPVGYDYQLGMHLVLCQGPVDAVLALRWQDRLAWEGVVESGRVRIDQPFLFGEHEGGVNGRIDVLSGASSQGPNGYLAKRLGTVPAFRGVLSLVFRKFLWGRNPYIKPVAAKVSNVRKHFDDWMPTRAAIRLRWAVQGNSIYIAMDGSGSMAGAPWDNQKSAVATFIRGLKGAMNDVKVVVWSDVVHGTKSYTDMSDADYEALASWVESRSLPGGGTNYDIGVSEADTWFANTAPPTEEWDKGDPALDTGSESDVGATDGEREKRRILIFTTDGEPQPLSTADDAATTLASIEDAEVYCFNINLTDTTYTELLDNTASDGVPVISGDDADAMRDVFASAFKSWQDMNPAHIMRAVLIAPVSDGSGDTSEIGDTFAAAAETLFAEQFGISLLWKNPQSRAEFKELIERHIDGYAYIDRITGKWELKLIRDDYVEADLELFDPTNVVAWTNINRPMQSELPNQITLIYRKRLDGSDASVTVTNVAAVQEVGRVIPKKVTFEGIYDGELAAQVAMRELRSHSLPLLSGGLKLTALPATLNLGDAIKIKNADLGIPETVVRITEISDSDGRDNAVTVQFVEDRFAFDYDYAVASVADADRPDESTAVAPTDLFLEEMPYYEMVLRASQEEADAQLVKNADTGFWHAAAGKPADEHTGLLLAYRDDGETLWARGPSIPLAPVATLQESISAAADDTTVRVSYSTDLGDVRVGRLASINNEIVRVDAMAMDGADVLLTIGRGCLDTVPEAHALGSSIVFWDGATGSNSVLYVATESPEVRFLTKTPTDTLSLTLAPSSEVIFGSRAIRPYPPGNLKSAGSYWPAPAADPWVDPVGVTWAHRDRTAQTSASVTDFADGNIGPESGVSYHLSVYAVPGRADFFAIGPDFFGVVPDLFTGDPVLVLPEQAVGQARGAGFDFLATGVSADFFDLGPDFFALGDVFGFDGLPQFFGFVEMFDALNYPDFFATVIGRAVMAEFRVRAERDGYESWQTPATQVKVARAPDLEGETL</sequence>
<dbReference type="SUPFAM" id="SSF53300">
    <property type="entry name" value="vWA-like"/>
    <property type="match status" value="1"/>
</dbReference>
<organism evidence="3 4">
    <name type="scientific">Maritimibacter harenae</name>
    <dbReference type="NCBI Taxonomy" id="2606218"/>
    <lineage>
        <taxon>Bacteria</taxon>
        <taxon>Pseudomonadati</taxon>
        <taxon>Pseudomonadota</taxon>
        <taxon>Alphaproteobacteria</taxon>
        <taxon>Rhodobacterales</taxon>
        <taxon>Roseobacteraceae</taxon>
        <taxon>Maritimibacter</taxon>
    </lineage>
</organism>
<proteinExistence type="predicted"/>
<dbReference type="Gene3D" id="3.40.50.410">
    <property type="entry name" value="von Willebrand factor, type A domain"/>
    <property type="match status" value="1"/>
</dbReference>
<dbReference type="PROSITE" id="PS50234">
    <property type="entry name" value="VWFA"/>
    <property type="match status" value="1"/>
</dbReference>
<evidence type="ECO:0000256" key="1">
    <source>
        <dbReference type="SAM" id="MobiDB-lite"/>
    </source>
</evidence>
<gene>
    <name evidence="3" type="ORF">GQE99_14435</name>
</gene>
<accession>A0A845M8J6</accession>
<dbReference type="AlphaFoldDB" id="A0A845M8J6"/>
<comment type="caution">
    <text evidence="3">The sequence shown here is derived from an EMBL/GenBank/DDBJ whole genome shotgun (WGS) entry which is preliminary data.</text>
</comment>